<dbReference type="PANTHER" id="PTHR21716">
    <property type="entry name" value="TRANSMEMBRANE PROTEIN"/>
    <property type="match status" value="1"/>
</dbReference>
<dbReference type="EMBL" id="CFOE01000691">
    <property type="protein sequence ID" value="CFE44794.1"/>
    <property type="molecule type" value="Genomic_DNA"/>
</dbReference>
<dbReference type="InterPro" id="IPR002549">
    <property type="entry name" value="AI-2E-like"/>
</dbReference>
<dbReference type="RefSeq" id="WP_003899854.1">
    <property type="nucleotide sequence ID" value="NZ_AP017901.1"/>
</dbReference>
<reference evidence="16 17" key="1">
    <citation type="submission" date="2015-03" db="EMBL/GenBank/DDBJ databases">
        <authorList>
            <consortium name="Pathogen Informatics"/>
        </authorList>
    </citation>
    <scope>NUCLEOTIDE SEQUENCE [LARGE SCALE GENOMIC DNA]</scope>
    <source>
        <strain evidence="10 16">C09601061</strain>
        <strain evidence="9 17">G09901357</strain>
    </source>
</reference>
<reference evidence="14 20" key="4">
    <citation type="journal article" date="2017" name="N. Engl. J. Med.">
        <title>Transmission of Extensively Drug-Resistant Tuberculosis in South Africa.</title>
        <authorList>
            <person name="Shah N.S."/>
            <person name="Auld S.C."/>
            <person name="Brust J.C."/>
            <person name="Mathema B."/>
            <person name="Ismail N."/>
            <person name="Moodley P."/>
            <person name="Mlisana K."/>
            <person name="Allana S."/>
            <person name="Campbell A."/>
            <person name="Mthiyane T."/>
            <person name="Morris N."/>
            <person name="Mpangase P."/>
            <person name="van der Meulen H."/>
            <person name="Omar S.V."/>
            <person name="Brown T.S."/>
            <person name="Narechania A."/>
            <person name="Shaskina E."/>
            <person name="Kapwata T."/>
            <person name="Kreiswirth B."/>
            <person name="Gandhi N.R."/>
        </authorList>
    </citation>
    <scope>NUCLEOTIDE SEQUENCE [LARGE SCALE GENOMIC DNA]</scope>
    <source>
        <strain evidence="14 20">32301_S10</strain>
    </source>
</reference>
<dbReference type="PANTHER" id="PTHR21716:SF53">
    <property type="entry name" value="PERMEASE PERM-RELATED"/>
    <property type="match status" value="1"/>
</dbReference>
<reference evidence="11 18" key="2">
    <citation type="submission" date="2015-03" db="EMBL/GenBank/DDBJ databases">
        <authorList>
            <consortium name="Pathogen Informatics"/>
            <person name="Murphy D."/>
        </authorList>
    </citation>
    <scope>NUCLEOTIDE SEQUENCE [LARGE SCALE GENOMIC DNA]</scope>
    <source>
        <strain evidence="11 18">0268S</strain>
    </source>
</reference>
<evidence type="ECO:0000256" key="7">
    <source>
        <dbReference type="ARBA" id="ARBA00023136"/>
    </source>
</evidence>
<evidence type="ECO:0000313" key="16">
    <source>
        <dbReference type="Proteomes" id="UP000046680"/>
    </source>
</evidence>
<evidence type="ECO:0000313" key="14">
    <source>
        <dbReference type="EMBL" id="REQ56206.1"/>
    </source>
</evidence>
<dbReference type="Proteomes" id="UP000671119">
    <property type="component" value="Unassembled WGS sequence"/>
</dbReference>
<keyword evidence="6 8" id="KW-1133">Transmembrane helix</keyword>
<evidence type="ECO:0000256" key="4">
    <source>
        <dbReference type="ARBA" id="ARBA00022475"/>
    </source>
</evidence>
<dbReference type="EMBL" id="JAGIZI010000001">
    <property type="protein sequence ID" value="MBP0681671.1"/>
    <property type="molecule type" value="Genomic_DNA"/>
</dbReference>
<evidence type="ECO:0000256" key="3">
    <source>
        <dbReference type="ARBA" id="ARBA00022448"/>
    </source>
</evidence>
<gene>
    <name evidence="9" type="primary">yhhT</name>
    <name evidence="13" type="synonym">tqsA</name>
    <name evidence="13" type="ORF">A4S10_00224</name>
    <name evidence="15" type="ORF">DKC2_0230</name>
    <name evidence="14" type="ORF">DSJ38_03090</name>
    <name evidence="10" type="ORF">ERS007657_02482</name>
    <name evidence="9" type="ORF">ERS007681_03706</name>
    <name evidence="11" type="ORF">ERS094118_00310</name>
    <name evidence="12" type="ORF">J8J21_00665</name>
</gene>
<feature type="transmembrane region" description="Helical" evidence="8">
    <location>
        <begin position="44"/>
        <end position="62"/>
    </location>
</feature>
<dbReference type="Proteomes" id="UP000300237">
    <property type="component" value="Chromosome"/>
</dbReference>
<accession>A0A045IR44</accession>
<evidence type="ECO:0000313" key="19">
    <source>
        <dbReference type="Proteomes" id="UP000189452"/>
    </source>
</evidence>
<feature type="transmembrane region" description="Helical" evidence="8">
    <location>
        <begin position="164"/>
        <end position="182"/>
    </location>
</feature>
<dbReference type="OMA" id="WVLMRVI"/>
<sequence>MSASLDDASVAPLVRKTAAWAWRFLVILAAMVALLWVLNKFEVIVVPVLLALMLSALLVPPVDWLDSRGLPHAVAVTLVLLSGFAVLGGILTFVVSQFIAGLPHLVTEVERSIDSARRWLIEGPAHLRGEQIDNAGNAAIEALRNNQAKLTSGALSTAATITELVTAAVLVLFTLIFFLYGGRSIWQYVTKAFPASVRDRVRAAGRAGYASLIGYARATFLVALTDAAGVGAGLAVMGVPLALPLASLVFFGAFIPLIGAVVAGFLAVVVALLAKGIGYALITVGLLIAVNQLEAHLLQPLVMGRAVSIHPLAVVLAIAAGGVLAGVVGALLAVPTVAFFNNAVQVLLGGNPFADVADVSSDHLTEV</sequence>
<dbReference type="Proteomes" id="UP000189452">
    <property type="component" value="Chromosome"/>
</dbReference>
<keyword evidence="3" id="KW-0813">Transport</keyword>
<evidence type="ECO:0000313" key="17">
    <source>
        <dbReference type="Proteomes" id="UP000048289"/>
    </source>
</evidence>
<dbReference type="SMR" id="A0A045IR44"/>
<evidence type="ECO:0000313" key="18">
    <source>
        <dbReference type="Proteomes" id="UP000050139"/>
    </source>
</evidence>
<dbReference type="Proteomes" id="UP000046680">
    <property type="component" value="Unassembled WGS sequence"/>
</dbReference>
<evidence type="ECO:0000313" key="15">
    <source>
        <dbReference type="EMBL" id="VCU48430.1"/>
    </source>
</evidence>
<feature type="transmembrane region" description="Helical" evidence="8">
    <location>
        <begin position="230"/>
        <end position="255"/>
    </location>
</feature>
<evidence type="ECO:0000313" key="11">
    <source>
        <dbReference type="EMBL" id="CLV50556.1"/>
    </source>
</evidence>
<evidence type="ECO:0000256" key="2">
    <source>
        <dbReference type="ARBA" id="ARBA00009773"/>
    </source>
</evidence>
<evidence type="ECO:0000313" key="10">
    <source>
        <dbReference type="EMBL" id="CFR86327.1"/>
    </source>
</evidence>
<comment type="subcellular location">
    <subcellularLocation>
        <location evidence="1">Cell membrane</location>
        <topology evidence="1">Multi-pass membrane protein</topology>
    </subcellularLocation>
</comment>
<keyword evidence="5 8" id="KW-0812">Transmembrane</keyword>
<reference evidence="13 19" key="3">
    <citation type="submission" date="2016-04" db="EMBL/GenBank/DDBJ databases">
        <authorList>
            <person name="Bigi M."/>
            <person name="Bigi F."/>
            <person name="Soria M.A."/>
        </authorList>
    </citation>
    <scope>NUCLEOTIDE SEQUENCE [LARGE SCALE GENOMIC DNA]</scope>
    <source>
        <strain evidence="13 19">6548</strain>
    </source>
</reference>
<dbReference type="EMBL" id="LWDQ01000001">
    <property type="protein sequence ID" value="OMH58076.1"/>
    <property type="molecule type" value="Genomic_DNA"/>
</dbReference>
<dbReference type="EMBL" id="LR027516">
    <property type="protein sequence ID" value="VCU48430.1"/>
    <property type="molecule type" value="Genomic_DNA"/>
</dbReference>
<keyword evidence="4" id="KW-1003">Cell membrane</keyword>
<dbReference type="Pfam" id="PF01594">
    <property type="entry name" value="AI-2E_transport"/>
    <property type="match status" value="1"/>
</dbReference>
<comment type="similarity">
    <text evidence="2">Belongs to the autoinducer-2 exporter (AI-2E) (TC 2.A.86) family.</text>
</comment>
<evidence type="ECO:0000256" key="1">
    <source>
        <dbReference type="ARBA" id="ARBA00004651"/>
    </source>
</evidence>
<feature type="transmembrane region" description="Helical" evidence="8">
    <location>
        <begin position="74"/>
        <end position="100"/>
    </location>
</feature>
<evidence type="ECO:0000256" key="5">
    <source>
        <dbReference type="ARBA" id="ARBA00022692"/>
    </source>
</evidence>
<dbReference type="GO" id="GO:0055085">
    <property type="term" value="P:transmembrane transport"/>
    <property type="evidence" value="ECO:0007669"/>
    <property type="project" value="TreeGrafter"/>
</dbReference>
<evidence type="ECO:0000313" key="22">
    <source>
        <dbReference type="Proteomes" id="UP000671119"/>
    </source>
</evidence>
<dbReference type="AlphaFoldDB" id="A0A045IR44"/>
<feature type="transmembrane region" description="Helical" evidence="8">
    <location>
        <begin position="20"/>
        <end position="38"/>
    </location>
</feature>
<reference evidence="13 19" key="5">
    <citation type="submission" date="2017-02" db="EMBL/GenBank/DDBJ databases">
        <title>Protein polymorphisms may explain contrasting epidemiological fitness of two variants of a multidrug-resistant Mycobacterium tuberculosis strain.</title>
        <authorList>
            <person name="Bigi M.M."/>
            <person name="Lopez B."/>
            <person name="Blanco F.C."/>
            <person name="Sasiain M.C."/>
            <person name="De La Barrera S."/>
            <person name="Ritacco V."/>
            <person name="Bigi F."/>
            <person name="Soria M.A."/>
        </authorList>
    </citation>
    <scope>NUCLEOTIDE SEQUENCE [LARGE SCALE GENOMIC DNA]</scope>
    <source>
        <strain evidence="13 19">6548</strain>
    </source>
</reference>
<reference evidence="14" key="6">
    <citation type="submission" date="2018-07" db="EMBL/GenBank/DDBJ databases">
        <authorList>
            <person name="Shah S."/>
            <person name="Brown T."/>
            <person name="Auld S."/>
            <person name="Bratton K."/>
            <person name="Narechania A."/>
            <person name="Mathema B."/>
            <person name="Gandhi N."/>
        </authorList>
    </citation>
    <scope>NUCLEOTIDE SEQUENCE</scope>
    <source>
        <strain evidence="14">32301_S10</strain>
    </source>
</reference>
<dbReference type="Proteomes" id="UP000256381">
    <property type="component" value="Unassembled WGS sequence"/>
</dbReference>
<dbReference type="Proteomes" id="UP000050139">
    <property type="component" value="Unassembled WGS sequence"/>
</dbReference>
<dbReference type="EMBL" id="COPH01000002">
    <property type="protein sequence ID" value="CLV50556.1"/>
    <property type="molecule type" value="Genomic_DNA"/>
</dbReference>
<feature type="transmembrane region" description="Helical" evidence="8">
    <location>
        <begin position="262"/>
        <end position="289"/>
    </location>
</feature>
<proteinExistence type="inferred from homology"/>
<reference evidence="12 22" key="8">
    <citation type="submission" date="2021-03" db="EMBL/GenBank/DDBJ databases">
        <title>Whole Genome Sequencing of Mycobacterium tuberculosis clinical isolates from Arunachal Pradesh, India.</title>
        <authorList>
            <person name="Singh S."/>
            <person name="Mudliar S.R."/>
            <person name="Kulsum U."/>
            <person name="Rufai S.B."/>
            <person name="Singh P.K."/>
            <person name="Umpo M."/>
            <person name="Nyori M."/>
        </authorList>
    </citation>
    <scope>NUCLEOTIDE SEQUENCE [LARGE SCALE GENOMIC DNA]</scope>
    <source>
        <strain evidence="12 22">OMICS/BPL/0142/20/SP</strain>
    </source>
</reference>
<feature type="transmembrane region" description="Helical" evidence="8">
    <location>
        <begin position="309"/>
        <end position="334"/>
    </location>
</feature>
<evidence type="ECO:0000256" key="8">
    <source>
        <dbReference type="SAM" id="Phobius"/>
    </source>
</evidence>
<evidence type="ECO:0000313" key="9">
    <source>
        <dbReference type="EMBL" id="CFE44794.1"/>
    </source>
</evidence>
<evidence type="ECO:0000313" key="12">
    <source>
        <dbReference type="EMBL" id="MBP0681671.1"/>
    </source>
</evidence>
<keyword evidence="7 8" id="KW-0472">Membrane</keyword>
<dbReference type="Proteomes" id="UP000048289">
    <property type="component" value="Unassembled WGS sequence"/>
</dbReference>
<evidence type="ECO:0000256" key="6">
    <source>
        <dbReference type="ARBA" id="ARBA00022989"/>
    </source>
</evidence>
<organism evidence="9 17">
    <name type="scientific">Mycobacterium tuberculosis</name>
    <dbReference type="NCBI Taxonomy" id="1773"/>
    <lineage>
        <taxon>Bacteria</taxon>
        <taxon>Bacillati</taxon>
        <taxon>Actinomycetota</taxon>
        <taxon>Actinomycetes</taxon>
        <taxon>Mycobacteriales</taxon>
        <taxon>Mycobacteriaceae</taxon>
        <taxon>Mycobacterium</taxon>
        <taxon>Mycobacterium tuberculosis complex</taxon>
    </lineage>
</organism>
<dbReference type="EMBL" id="CGCX01000964">
    <property type="protein sequence ID" value="CFR86327.1"/>
    <property type="molecule type" value="Genomic_DNA"/>
</dbReference>
<dbReference type="GO" id="GO:0005886">
    <property type="term" value="C:plasma membrane"/>
    <property type="evidence" value="ECO:0007669"/>
    <property type="project" value="UniProtKB-SubCell"/>
</dbReference>
<evidence type="ECO:0000313" key="13">
    <source>
        <dbReference type="EMBL" id="OMH58076.1"/>
    </source>
</evidence>
<name>A0A045IR44_MYCTX</name>
<reference evidence="15 21" key="7">
    <citation type="submission" date="2018-08" db="EMBL/GenBank/DDBJ databases">
        <authorList>
            <person name="Fokvardsen B D."/>
            <person name="Norman A."/>
        </authorList>
    </citation>
    <scope>NUCLEOTIDE SEQUENCE [LARGE SCALE GENOMIC DNA]</scope>
    <source>
        <strain evidence="15 21">DKC2</strain>
    </source>
</reference>
<evidence type="ECO:0000313" key="21">
    <source>
        <dbReference type="Proteomes" id="UP000300237"/>
    </source>
</evidence>
<dbReference type="EMBL" id="QTBD01000040">
    <property type="protein sequence ID" value="REQ56206.1"/>
    <property type="molecule type" value="Genomic_DNA"/>
</dbReference>
<protein>
    <submittedName>
        <fullName evidence="13">AI-2 transport protein TqsA</fullName>
    </submittedName>
    <submittedName>
        <fullName evidence="12">AI-2E family transporter</fullName>
    </submittedName>
    <submittedName>
        <fullName evidence="9">Transmembrane protein</fullName>
    </submittedName>
</protein>
<evidence type="ECO:0000313" key="20">
    <source>
        <dbReference type="Proteomes" id="UP000256381"/>
    </source>
</evidence>